<gene>
    <name evidence="2" type="ORF">K450DRAFT_237437</name>
</gene>
<organism evidence="2 3">
    <name type="scientific">Umbelopsis ramanniana AG</name>
    <dbReference type="NCBI Taxonomy" id="1314678"/>
    <lineage>
        <taxon>Eukaryota</taxon>
        <taxon>Fungi</taxon>
        <taxon>Fungi incertae sedis</taxon>
        <taxon>Mucoromycota</taxon>
        <taxon>Mucoromycotina</taxon>
        <taxon>Umbelopsidomycetes</taxon>
        <taxon>Umbelopsidales</taxon>
        <taxon>Umbelopsidaceae</taxon>
        <taxon>Umbelopsis</taxon>
    </lineage>
</organism>
<evidence type="ECO:0000313" key="3">
    <source>
        <dbReference type="Proteomes" id="UP001206595"/>
    </source>
</evidence>
<dbReference type="AlphaFoldDB" id="A0AAD5EAU3"/>
<name>A0AAD5EAU3_UMBRA</name>
<evidence type="ECO:0000256" key="1">
    <source>
        <dbReference type="SAM" id="Phobius"/>
    </source>
</evidence>
<dbReference type="RefSeq" id="XP_051445525.1">
    <property type="nucleotide sequence ID" value="XM_051588426.1"/>
</dbReference>
<keyword evidence="1" id="KW-0472">Membrane</keyword>
<dbReference type="EMBL" id="MU620912">
    <property type="protein sequence ID" value="KAI8580521.1"/>
    <property type="molecule type" value="Genomic_DNA"/>
</dbReference>
<sequence length="72" mass="8582">MLFITYFLFSNDTVERLALIDFILSILLTRVSLLLFIGFYTRSTAMVLIQERMKMEEEDVDELTMPMPMYNF</sequence>
<protein>
    <submittedName>
        <fullName evidence="2">Uncharacterized protein</fullName>
    </submittedName>
</protein>
<evidence type="ECO:0000313" key="2">
    <source>
        <dbReference type="EMBL" id="KAI8580521.1"/>
    </source>
</evidence>
<keyword evidence="3" id="KW-1185">Reference proteome</keyword>
<dbReference type="GeneID" id="75913771"/>
<proteinExistence type="predicted"/>
<accession>A0AAD5EAU3</accession>
<feature type="transmembrane region" description="Helical" evidence="1">
    <location>
        <begin position="20"/>
        <end position="40"/>
    </location>
</feature>
<keyword evidence="1" id="KW-0812">Transmembrane</keyword>
<keyword evidence="1" id="KW-1133">Transmembrane helix</keyword>
<dbReference type="Proteomes" id="UP001206595">
    <property type="component" value="Unassembled WGS sequence"/>
</dbReference>
<comment type="caution">
    <text evidence="2">The sequence shown here is derived from an EMBL/GenBank/DDBJ whole genome shotgun (WGS) entry which is preliminary data.</text>
</comment>
<reference evidence="2" key="2">
    <citation type="journal article" date="2022" name="Proc. Natl. Acad. Sci. U.S.A.">
        <title>Diploid-dominant life cycles characterize the early evolution of Fungi.</title>
        <authorList>
            <person name="Amses K.R."/>
            <person name="Simmons D.R."/>
            <person name="Longcore J.E."/>
            <person name="Mondo S.J."/>
            <person name="Seto K."/>
            <person name="Jeronimo G.H."/>
            <person name="Bonds A.E."/>
            <person name="Quandt C.A."/>
            <person name="Davis W.J."/>
            <person name="Chang Y."/>
            <person name="Federici B.A."/>
            <person name="Kuo A."/>
            <person name="LaButti K."/>
            <person name="Pangilinan J."/>
            <person name="Andreopoulos W."/>
            <person name="Tritt A."/>
            <person name="Riley R."/>
            <person name="Hundley H."/>
            <person name="Johnson J."/>
            <person name="Lipzen A."/>
            <person name="Barry K."/>
            <person name="Lang B.F."/>
            <person name="Cuomo C.A."/>
            <person name="Buchler N.E."/>
            <person name="Grigoriev I.V."/>
            <person name="Spatafora J.W."/>
            <person name="Stajich J.E."/>
            <person name="James T.Y."/>
        </authorList>
    </citation>
    <scope>NUCLEOTIDE SEQUENCE</scope>
    <source>
        <strain evidence="2">AG</strain>
    </source>
</reference>
<reference evidence="2" key="1">
    <citation type="submission" date="2021-06" db="EMBL/GenBank/DDBJ databases">
        <authorList>
            <consortium name="DOE Joint Genome Institute"/>
            <person name="Mondo S.J."/>
            <person name="Amses K.R."/>
            <person name="Simmons D.R."/>
            <person name="Longcore J.E."/>
            <person name="Seto K."/>
            <person name="Alves G.H."/>
            <person name="Bonds A.E."/>
            <person name="Quandt C.A."/>
            <person name="Davis W.J."/>
            <person name="Chang Y."/>
            <person name="Letcher P.M."/>
            <person name="Powell M.J."/>
            <person name="Kuo A."/>
            <person name="Labutti K."/>
            <person name="Pangilinan J."/>
            <person name="Andreopoulos W."/>
            <person name="Tritt A."/>
            <person name="Riley R."/>
            <person name="Hundley H."/>
            <person name="Johnson J."/>
            <person name="Lipzen A."/>
            <person name="Barry K."/>
            <person name="Berbee M.L."/>
            <person name="Buchler N.E."/>
            <person name="Grigoriev I.V."/>
            <person name="Spatafora J.W."/>
            <person name="Stajich J.E."/>
            <person name="James T.Y."/>
        </authorList>
    </citation>
    <scope>NUCLEOTIDE SEQUENCE</scope>
    <source>
        <strain evidence="2">AG</strain>
    </source>
</reference>